<organism evidence="1 2">
    <name type="scientific">Microcystis aeruginosa NIES-2520</name>
    <dbReference type="NCBI Taxonomy" id="2303982"/>
    <lineage>
        <taxon>Bacteria</taxon>
        <taxon>Bacillati</taxon>
        <taxon>Cyanobacteriota</taxon>
        <taxon>Cyanophyceae</taxon>
        <taxon>Oscillatoriophycideae</taxon>
        <taxon>Chroococcales</taxon>
        <taxon>Microcystaceae</taxon>
        <taxon>Microcystis</taxon>
    </lineage>
</organism>
<sequence length="45" mass="4882">MGFETNLSPPLDCLAIESLVQKCLAAKGVGVIKWEAEIDDRVAHL</sequence>
<reference evidence="1 2" key="1">
    <citation type="submission" date="2018-09" db="EMBL/GenBank/DDBJ databases">
        <title>Evolutionary history of phycoerythrin pigmentation in the water bloom-forming cyanobacterium Microcystis aeruginosa.</title>
        <authorList>
            <person name="Tanabe Y."/>
            <person name="Tanabe Y."/>
            <person name="Yamaguchi H."/>
        </authorList>
    </citation>
    <scope>NUCLEOTIDE SEQUENCE [LARGE SCALE GENOMIC DNA]</scope>
    <source>
        <strain evidence="1 2">NIES-2520</strain>
    </source>
</reference>
<protein>
    <submittedName>
        <fullName evidence="1">Uncharacterized protein</fullName>
    </submittedName>
</protein>
<dbReference type="EMBL" id="BHVP01000043">
    <property type="protein sequence ID" value="GCA75683.1"/>
    <property type="molecule type" value="Genomic_DNA"/>
</dbReference>
<comment type="caution">
    <text evidence="1">The sequence shown here is derived from an EMBL/GenBank/DDBJ whole genome shotgun (WGS) entry which is preliminary data.</text>
</comment>
<proteinExistence type="predicted"/>
<gene>
    <name evidence="1" type="ORF">MiTe_02519</name>
</gene>
<accession>A0A5A5RGL9</accession>
<dbReference type="Proteomes" id="UP000324917">
    <property type="component" value="Unassembled WGS sequence"/>
</dbReference>
<evidence type="ECO:0000313" key="2">
    <source>
        <dbReference type="Proteomes" id="UP000324917"/>
    </source>
</evidence>
<dbReference type="AlphaFoldDB" id="A0A5A5RGL9"/>
<evidence type="ECO:0000313" key="1">
    <source>
        <dbReference type="EMBL" id="GCA75683.1"/>
    </source>
</evidence>
<name>A0A5A5RGL9_MICAE</name>